<gene>
    <name evidence="1" type="ORF">L1987_60902</name>
</gene>
<reference evidence="2" key="1">
    <citation type="journal article" date="2022" name="Mol. Ecol. Resour.">
        <title>The genomes of chicory, endive, great burdock and yacon provide insights into Asteraceae palaeo-polyploidization history and plant inulin production.</title>
        <authorList>
            <person name="Fan W."/>
            <person name="Wang S."/>
            <person name="Wang H."/>
            <person name="Wang A."/>
            <person name="Jiang F."/>
            <person name="Liu H."/>
            <person name="Zhao H."/>
            <person name="Xu D."/>
            <person name="Zhang Y."/>
        </authorList>
    </citation>
    <scope>NUCLEOTIDE SEQUENCE [LARGE SCALE GENOMIC DNA]</scope>
    <source>
        <strain evidence="2">cv. Yunnan</strain>
    </source>
</reference>
<protein>
    <submittedName>
        <fullName evidence="1">Uncharacterized protein</fullName>
    </submittedName>
</protein>
<accession>A0ACB9D9N9</accession>
<proteinExistence type="predicted"/>
<reference evidence="1 2" key="2">
    <citation type="journal article" date="2022" name="Mol. Ecol. Resour.">
        <title>The genomes of chicory, endive, great burdock and yacon provide insights into Asteraceae paleo-polyploidization history and plant inulin production.</title>
        <authorList>
            <person name="Fan W."/>
            <person name="Wang S."/>
            <person name="Wang H."/>
            <person name="Wang A."/>
            <person name="Jiang F."/>
            <person name="Liu H."/>
            <person name="Zhao H."/>
            <person name="Xu D."/>
            <person name="Zhang Y."/>
        </authorList>
    </citation>
    <scope>NUCLEOTIDE SEQUENCE [LARGE SCALE GENOMIC DNA]</scope>
    <source>
        <strain evidence="2">cv. Yunnan</strain>
        <tissue evidence="1">Leaves</tissue>
    </source>
</reference>
<name>A0ACB9D9N9_9ASTR</name>
<evidence type="ECO:0000313" key="2">
    <source>
        <dbReference type="Proteomes" id="UP001056120"/>
    </source>
</evidence>
<evidence type="ECO:0000313" key="1">
    <source>
        <dbReference type="EMBL" id="KAI3743196.1"/>
    </source>
</evidence>
<comment type="caution">
    <text evidence="1">The sequence shown here is derived from an EMBL/GenBank/DDBJ whole genome shotgun (WGS) entry which is preliminary data.</text>
</comment>
<dbReference type="EMBL" id="CM042037">
    <property type="protein sequence ID" value="KAI3743196.1"/>
    <property type="molecule type" value="Genomic_DNA"/>
</dbReference>
<organism evidence="1 2">
    <name type="scientific">Smallanthus sonchifolius</name>
    <dbReference type="NCBI Taxonomy" id="185202"/>
    <lineage>
        <taxon>Eukaryota</taxon>
        <taxon>Viridiplantae</taxon>
        <taxon>Streptophyta</taxon>
        <taxon>Embryophyta</taxon>
        <taxon>Tracheophyta</taxon>
        <taxon>Spermatophyta</taxon>
        <taxon>Magnoliopsida</taxon>
        <taxon>eudicotyledons</taxon>
        <taxon>Gunneridae</taxon>
        <taxon>Pentapetalae</taxon>
        <taxon>asterids</taxon>
        <taxon>campanulids</taxon>
        <taxon>Asterales</taxon>
        <taxon>Asteraceae</taxon>
        <taxon>Asteroideae</taxon>
        <taxon>Heliantheae alliance</taxon>
        <taxon>Millerieae</taxon>
        <taxon>Smallanthus</taxon>
    </lineage>
</organism>
<sequence length="186" mass="20778">MAERDKKDEPWWPVLKTPKDLIGILTTIIWVASGHHAAVNFGQYDYAGYIPNRATIARVKMPCEDPTDDEWEAFKRRPEDELLSAFPSQVQTSKVMAVMDVLSNHSPDEEYIGAKLELTYEANPQIKAAYEIFSGRLKELEGIIDGRNADETRKNRNGVGVIPYNLLKPFSDAGVTGQGVPNSISI</sequence>
<keyword evidence="2" id="KW-1185">Reference proteome</keyword>
<dbReference type="Proteomes" id="UP001056120">
    <property type="component" value="Linkage Group LG20"/>
</dbReference>